<organism evidence="2 3">
    <name type="scientific">Leucobacter chromiisoli</name>
    <dbReference type="NCBI Taxonomy" id="2796471"/>
    <lineage>
        <taxon>Bacteria</taxon>
        <taxon>Bacillati</taxon>
        <taxon>Actinomycetota</taxon>
        <taxon>Actinomycetes</taxon>
        <taxon>Micrococcales</taxon>
        <taxon>Microbacteriaceae</taxon>
        <taxon>Leucobacter</taxon>
    </lineage>
</organism>
<keyword evidence="3" id="KW-1185">Reference proteome</keyword>
<evidence type="ECO:0008006" key="4">
    <source>
        <dbReference type="Google" id="ProtNLM"/>
    </source>
</evidence>
<protein>
    <recommendedName>
        <fullName evidence="4">Lipoprotein</fullName>
    </recommendedName>
</protein>
<dbReference type="RefSeq" id="WP_200114056.1">
    <property type="nucleotide sequence ID" value="NZ_JAEHOH010000005.1"/>
</dbReference>
<comment type="caution">
    <text evidence="2">The sequence shown here is derived from an EMBL/GenBank/DDBJ whole genome shotgun (WGS) entry which is preliminary data.</text>
</comment>
<accession>A0A934UUF5</accession>
<name>A0A934UUF5_9MICO</name>
<evidence type="ECO:0000313" key="2">
    <source>
        <dbReference type="EMBL" id="MBK0418143.1"/>
    </source>
</evidence>
<gene>
    <name evidence="2" type="ORF">JD276_03750</name>
</gene>
<dbReference type="AlphaFoldDB" id="A0A934UUF5"/>
<evidence type="ECO:0000256" key="1">
    <source>
        <dbReference type="SAM" id="SignalP"/>
    </source>
</evidence>
<feature type="signal peptide" evidence="1">
    <location>
        <begin position="1"/>
        <end position="24"/>
    </location>
</feature>
<proteinExistence type="predicted"/>
<sequence length="129" mass="13431">MRNNALAVTASGALALALTTGAVACTAIPTEGSGEVQEMTEDGTGLAEEIEMQVEDALAEVPDSSLLHAVSRYEDVSADTIRVVTEQTLTAEERDELADDVFEYGAAGNDALGAVMVQDGSGEESTHRK</sequence>
<dbReference type="EMBL" id="JAEHOH010000005">
    <property type="protein sequence ID" value="MBK0418143.1"/>
    <property type="molecule type" value="Genomic_DNA"/>
</dbReference>
<reference evidence="2" key="1">
    <citation type="submission" date="2020-12" db="EMBL/GenBank/DDBJ databases">
        <title>Leucobacter sp. CAS1, isolated from Chromium sludge.</title>
        <authorList>
            <person name="Xu Z."/>
        </authorList>
    </citation>
    <scope>NUCLEOTIDE SEQUENCE</scope>
    <source>
        <strain evidence="2">CSA1</strain>
    </source>
</reference>
<dbReference type="PROSITE" id="PS51257">
    <property type="entry name" value="PROKAR_LIPOPROTEIN"/>
    <property type="match status" value="1"/>
</dbReference>
<keyword evidence="1" id="KW-0732">Signal</keyword>
<feature type="chain" id="PRO_5038141516" description="Lipoprotein" evidence="1">
    <location>
        <begin position="25"/>
        <end position="129"/>
    </location>
</feature>
<dbReference type="Proteomes" id="UP000608530">
    <property type="component" value="Unassembled WGS sequence"/>
</dbReference>
<evidence type="ECO:0000313" key="3">
    <source>
        <dbReference type="Proteomes" id="UP000608530"/>
    </source>
</evidence>